<feature type="domain" description="Flavodoxin-like" evidence="2">
    <location>
        <begin position="248"/>
        <end position="385"/>
    </location>
</feature>
<dbReference type="CDD" id="cd07709">
    <property type="entry name" value="flavodiiron_proteins_MBL-fold"/>
    <property type="match status" value="1"/>
</dbReference>
<dbReference type="SUPFAM" id="SSF56281">
    <property type="entry name" value="Metallo-hydrolase/oxidoreductase"/>
    <property type="match status" value="1"/>
</dbReference>
<gene>
    <name evidence="3" type="ORF">AMJ87_12280</name>
</gene>
<dbReference type="GO" id="GO:0016491">
    <property type="term" value="F:oxidoreductase activity"/>
    <property type="evidence" value="ECO:0007669"/>
    <property type="project" value="InterPro"/>
</dbReference>
<dbReference type="PANTHER" id="PTHR43717:SF1">
    <property type="entry name" value="ANAEROBIC NITRIC OXIDE REDUCTASE FLAVORUBREDOXIN"/>
    <property type="match status" value="1"/>
</dbReference>
<dbReference type="Pfam" id="PF19583">
    <property type="entry name" value="ODP"/>
    <property type="match status" value="1"/>
</dbReference>
<dbReference type="InterPro" id="IPR029039">
    <property type="entry name" value="Flavoprotein-like_sf"/>
</dbReference>
<dbReference type="EMBL" id="LJUO01000181">
    <property type="protein sequence ID" value="KPK68155.1"/>
    <property type="molecule type" value="Genomic_DNA"/>
</dbReference>
<dbReference type="GO" id="GO:0010181">
    <property type="term" value="F:FMN binding"/>
    <property type="evidence" value="ECO:0007669"/>
    <property type="project" value="InterPro"/>
</dbReference>
<dbReference type="SMART" id="SM00849">
    <property type="entry name" value="Lactamase_B"/>
    <property type="match status" value="1"/>
</dbReference>
<name>A0A0S8G7M9_UNCW3</name>
<protein>
    <submittedName>
        <fullName evidence="3">MBL fold metallo-hydrolase</fullName>
    </submittedName>
</protein>
<dbReference type="InterPro" id="IPR036866">
    <property type="entry name" value="RibonucZ/Hydroxyglut_hydro"/>
</dbReference>
<dbReference type="Gene3D" id="3.60.15.10">
    <property type="entry name" value="Ribonuclease Z/Hydroxyacylglutathione hydrolase-like"/>
    <property type="match status" value="1"/>
</dbReference>
<keyword evidence="3" id="KW-0378">Hydrolase</keyword>
<proteinExistence type="inferred from homology"/>
<dbReference type="InterPro" id="IPR045761">
    <property type="entry name" value="ODP_dom"/>
</dbReference>
<dbReference type="GO" id="GO:0016787">
    <property type="term" value="F:hydrolase activity"/>
    <property type="evidence" value="ECO:0007669"/>
    <property type="project" value="UniProtKB-KW"/>
</dbReference>
<dbReference type="InterPro" id="IPR001279">
    <property type="entry name" value="Metallo-B-lactamas"/>
</dbReference>
<evidence type="ECO:0000313" key="3">
    <source>
        <dbReference type="EMBL" id="KPK68155.1"/>
    </source>
</evidence>
<evidence type="ECO:0000256" key="1">
    <source>
        <dbReference type="ARBA" id="ARBA00007121"/>
    </source>
</evidence>
<comment type="similarity">
    <text evidence="1">In the N-terminal section; belongs to the zinc metallo-hydrolase group 3 family.</text>
</comment>
<dbReference type="AlphaFoldDB" id="A0A0S8G7M9"/>
<dbReference type="PROSITE" id="PS50902">
    <property type="entry name" value="FLAVODOXIN_LIKE"/>
    <property type="match status" value="1"/>
</dbReference>
<comment type="caution">
    <text evidence="3">The sequence shown here is derived from an EMBL/GenBank/DDBJ whole genome shotgun (WGS) entry which is preliminary data.</text>
</comment>
<dbReference type="Proteomes" id="UP000051096">
    <property type="component" value="Unassembled WGS sequence"/>
</dbReference>
<accession>A0A0S8G7M9</accession>
<dbReference type="PATRIC" id="fig|1703780.3.peg.2023"/>
<dbReference type="GO" id="GO:0009055">
    <property type="term" value="F:electron transfer activity"/>
    <property type="evidence" value="ECO:0007669"/>
    <property type="project" value="InterPro"/>
</dbReference>
<dbReference type="PIRSF" id="PIRSF005243">
    <property type="entry name" value="ROO"/>
    <property type="match status" value="1"/>
</dbReference>
<dbReference type="PANTHER" id="PTHR43717">
    <property type="entry name" value="ANAEROBIC NITRIC OXIDE REDUCTASE FLAVORUBREDOXIN"/>
    <property type="match status" value="1"/>
</dbReference>
<dbReference type="InterPro" id="IPR008254">
    <property type="entry name" value="Flavodoxin/NO_synth"/>
</dbReference>
<dbReference type="InterPro" id="IPR016440">
    <property type="entry name" value="Rubredoxin-O_OxRdtase"/>
</dbReference>
<dbReference type="Gene3D" id="3.40.50.360">
    <property type="match status" value="1"/>
</dbReference>
<organism evidence="3 4">
    <name type="scientific">candidate division WOR_3 bacterium SM23_60</name>
    <dbReference type="NCBI Taxonomy" id="1703780"/>
    <lineage>
        <taxon>Bacteria</taxon>
        <taxon>Bacteria division WOR-3</taxon>
    </lineage>
</organism>
<sequence length="397" mass="44620">MILRQLANSVDAVGAIDWDRRLFDELIPLPDGTTYNAYLIRGSTKTALIDTVDPAKEKELFDNLEKAPIERIDFVIPNHAEQDHSGSIGSVLKRYPEARVVTNPKCKNMLIDHLHIPSDKFIEVNDSDTVSLGDKTLEFIIAPWVHWPETMFTYLREDEILFSCDLFGSHLATSDLYAHNQARVYEAAKRYYAEIMMPFRPSIKKHLEKLKNYAISTIAPSHGPVHDKPAFIMDAYRDWISDQVKNEVIIPYVSMHGSTQALVDYFVDALMQRNITVQPFNLTKTDIGELAMALVDAATIVIASPTVLVGPHPAVVYATYLTNALRPKLKFASIIGSYGWGSKMVEHITAMLGNVKVDIIPPVVIKGYPQSKDYESLNKLADEVLARHQSMNIIPGR</sequence>
<evidence type="ECO:0000259" key="2">
    <source>
        <dbReference type="PROSITE" id="PS50902"/>
    </source>
</evidence>
<dbReference type="SUPFAM" id="SSF52218">
    <property type="entry name" value="Flavoproteins"/>
    <property type="match status" value="1"/>
</dbReference>
<evidence type="ECO:0000313" key="4">
    <source>
        <dbReference type="Proteomes" id="UP000051096"/>
    </source>
</evidence>
<reference evidence="3 4" key="1">
    <citation type="journal article" date="2015" name="Microbiome">
        <title>Genomic resolution of linkages in carbon, nitrogen, and sulfur cycling among widespread estuary sediment bacteria.</title>
        <authorList>
            <person name="Baker B.J."/>
            <person name="Lazar C.S."/>
            <person name="Teske A.P."/>
            <person name="Dick G.J."/>
        </authorList>
    </citation>
    <scope>NUCLEOTIDE SEQUENCE [LARGE SCALE GENOMIC DNA]</scope>
    <source>
        <strain evidence="3">SM23_60</strain>
    </source>
</reference>
<dbReference type="GO" id="GO:0046872">
    <property type="term" value="F:metal ion binding"/>
    <property type="evidence" value="ECO:0007669"/>
    <property type="project" value="InterPro"/>
</dbReference>